<protein>
    <recommendedName>
        <fullName evidence="3">DUF4440 domain-containing protein</fullName>
    </recommendedName>
</protein>
<evidence type="ECO:0000313" key="2">
    <source>
        <dbReference type="Proteomes" id="UP000219252"/>
    </source>
</evidence>
<keyword evidence="2" id="KW-1185">Reference proteome</keyword>
<dbReference type="Proteomes" id="UP000219252">
    <property type="component" value="Unassembled WGS sequence"/>
</dbReference>
<dbReference type="InterPro" id="IPR032710">
    <property type="entry name" value="NTF2-like_dom_sf"/>
</dbReference>
<dbReference type="OrthoDB" id="2863401at2"/>
<dbReference type="RefSeq" id="WP_097151152.1">
    <property type="nucleotide sequence ID" value="NZ_OBQC01000021.1"/>
</dbReference>
<organism evidence="1 2">
    <name type="scientific">Ureibacillus acetophenoni</name>
    <dbReference type="NCBI Taxonomy" id="614649"/>
    <lineage>
        <taxon>Bacteria</taxon>
        <taxon>Bacillati</taxon>
        <taxon>Bacillota</taxon>
        <taxon>Bacilli</taxon>
        <taxon>Bacillales</taxon>
        <taxon>Caryophanaceae</taxon>
        <taxon>Ureibacillus</taxon>
    </lineage>
</organism>
<dbReference type="EMBL" id="OBQC01000021">
    <property type="protein sequence ID" value="SOC44566.1"/>
    <property type="molecule type" value="Genomic_DNA"/>
</dbReference>
<evidence type="ECO:0000313" key="1">
    <source>
        <dbReference type="EMBL" id="SOC44566.1"/>
    </source>
</evidence>
<gene>
    <name evidence="1" type="ORF">SAMN05877842_12136</name>
</gene>
<accession>A0A285UV21</accession>
<proteinExistence type="predicted"/>
<dbReference type="SUPFAM" id="SSF54427">
    <property type="entry name" value="NTF2-like"/>
    <property type="match status" value="1"/>
</dbReference>
<reference evidence="2" key="1">
    <citation type="submission" date="2017-08" db="EMBL/GenBank/DDBJ databases">
        <authorList>
            <person name="Varghese N."/>
            <person name="Submissions S."/>
        </authorList>
    </citation>
    <scope>NUCLEOTIDE SEQUENCE [LARGE SCALE GENOMIC DNA]</scope>
    <source>
        <strain evidence="2">JC23</strain>
    </source>
</reference>
<dbReference type="AlphaFoldDB" id="A0A285UV21"/>
<name>A0A285UV21_9BACL</name>
<sequence length="128" mass="15409">MLNEALKAIEEYRYVLNNSDVEEVNKWISNDFIGYFGYYNDRDYEVYTGDSYKKSNVETLNSYKSKQPYWEYNDLTHNLRSENEIIISSIINFYFSGEKVASALAMEIFKKEHEGWKLYRQHMERYSS</sequence>
<evidence type="ECO:0008006" key="3">
    <source>
        <dbReference type="Google" id="ProtNLM"/>
    </source>
</evidence>